<feature type="transmembrane region" description="Helical" evidence="1">
    <location>
        <begin position="21"/>
        <end position="41"/>
    </location>
</feature>
<keyword evidence="1" id="KW-1133">Transmembrane helix</keyword>
<reference evidence="2 3" key="1">
    <citation type="submission" date="2018-09" db="EMBL/GenBank/DDBJ databases">
        <title>Draft genome sequence of Buttiauxella izardii CCUG 35510T.</title>
        <authorList>
            <person name="Salva-Serra F."/>
            <person name="Marathe N."/>
            <person name="Moore E."/>
            <person name="Stadler-Svensson L."/>
            <person name="Engstrom-Jakobsson H."/>
        </authorList>
    </citation>
    <scope>NUCLEOTIDE SEQUENCE [LARGE SCALE GENOMIC DNA]</scope>
    <source>
        <strain evidence="2 3">CCUG 35510</strain>
    </source>
</reference>
<sequence>MKLKLKWLIRNYPDFVCNFPWAVGAFWFVVIEAFHLGPIYLSNGFEYANTITESDYNFHLWEQGRIPFIPLVAFCFVAVMIQREFLKKKRG</sequence>
<dbReference type="RefSeq" id="WP_120063470.1">
    <property type="nucleotide sequence ID" value="NZ_QZWH01000006.1"/>
</dbReference>
<keyword evidence="3" id="KW-1185">Reference proteome</keyword>
<keyword evidence="1" id="KW-0472">Membrane</keyword>
<evidence type="ECO:0000313" key="3">
    <source>
        <dbReference type="Proteomes" id="UP000276295"/>
    </source>
</evidence>
<protein>
    <submittedName>
        <fullName evidence="2">Uncharacterized protein</fullName>
    </submittedName>
</protein>
<dbReference type="Proteomes" id="UP000276295">
    <property type="component" value="Unassembled WGS sequence"/>
</dbReference>
<evidence type="ECO:0000256" key="1">
    <source>
        <dbReference type="SAM" id="Phobius"/>
    </source>
</evidence>
<organism evidence="2 3">
    <name type="scientific">Buttiauxella izardii</name>
    <dbReference type="NCBI Taxonomy" id="82991"/>
    <lineage>
        <taxon>Bacteria</taxon>
        <taxon>Pseudomonadati</taxon>
        <taxon>Pseudomonadota</taxon>
        <taxon>Gammaproteobacteria</taxon>
        <taxon>Enterobacterales</taxon>
        <taxon>Enterobacteriaceae</taxon>
        <taxon>Buttiauxella</taxon>
    </lineage>
</organism>
<proteinExistence type="predicted"/>
<comment type="caution">
    <text evidence="2">The sequence shown here is derived from an EMBL/GenBank/DDBJ whole genome shotgun (WGS) entry which is preliminary data.</text>
</comment>
<evidence type="ECO:0000313" key="2">
    <source>
        <dbReference type="EMBL" id="RJT26901.1"/>
    </source>
</evidence>
<name>A0A3A5JV38_9ENTR</name>
<dbReference type="EMBL" id="QZWH01000006">
    <property type="protein sequence ID" value="RJT26901.1"/>
    <property type="molecule type" value="Genomic_DNA"/>
</dbReference>
<accession>A0A3A5JV38</accession>
<keyword evidence="1" id="KW-0812">Transmembrane</keyword>
<gene>
    <name evidence="2" type="ORF">D6029_03700</name>
</gene>
<dbReference type="AlphaFoldDB" id="A0A3A5JV38"/>
<feature type="transmembrane region" description="Helical" evidence="1">
    <location>
        <begin position="64"/>
        <end position="81"/>
    </location>
</feature>